<name>A0AAJ7WVP2_PETMA</name>
<accession>A0AAJ7WVP2</accession>
<dbReference type="KEGG" id="pmrn:116943165"/>
<evidence type="ECO:0000313" key="2">
    <source>
        <dbReference type="RefSeq" id="XP_032811700.1"/>
    </source>
</evidence>
<keyword evidence="1" id="KW-1185">Reference proteome</keyword>
<dbReference type="Proteomes" id="UP001318040">
    <property type="component" value="Chromosome 1"/>
</dbReference>
<proteinExistence type="predicted"/>
<gene>
    <name evidence="2" type="primary">LOC116943165</name>
</gene>
<dbReference type="RefSeq" id="XP_032811700.1">
    <property type="nucleotide sequence ID" value="XM_032955809.1"/>
</dbReference>
<dbReference type="AlphaFoldDB" id="A0AAJ7WVP2"/>
<organism evidence="1 2">
    <name type="scientific">Petromyzon marinus</name>
    <name type="common">Sea lamprey</name>
    <dbReference type="NCBI Taxonomy" id="7757"/>
    <lineage>
        <taxon>Eukaryota</taxon>
        <taxon>Metazoa</taxon>
        <taxon>Chordata</taxon>
        <taxon>Craniata</taxon>
        <taxon>Vertebrata</taxon>
        <taxon>Cyclostomata</taxon>
        <taxon>Hyperoartia</taxon>
        <taxon>Petromyzontiformes</taxon>
        <taxon>Petromyzontidae</taxon>
        <taxon>Petromyzon</taxon>
    </lineage>
</organism>
<reference evidence="2" key="1">
    <citation type="submission" date="2025-08" db="UniProtKB">
        <authorList>
            <consortium name="RefSeq"/>
        </authorList>
    </citation>
    <scope>IDENTIFICATION</scope>
    <source>
        <tissue evidence="2">Sperm</tissue>
    </source>
</reference>
<dbReference type="GeneID" id="116943165"/>
<protein>
    <submittedName>
        <fullName evidence="2">Uncharacterized protein LOC116943165</fullName>
    </submittedName>
</protein>
<evidence type="ECO:0000313" key="1">
    <source>
        <dbReference type="Proteomes" id="UP001318040"/>
    </source>
</evidence>
<sequence>MQLTAHSSTPTKYSPHHQLYKAHLDTGVCESVTMSPLVQSFLAIAFSLLLPGKVSSDSTGLLAVGSSMNSSSMAFVQHQMSPRRASTSGVSSCYICTGGSCKVETSCTTVPDAVCLTGILDMVSAELQGCASKSICEDYRKAYSCTGNVPIVGFCCCSSKNCNSSKDTCIKEIAKRCRNGAGGLGGGGGSWALALPLVTLSGFLLR</sequence>